<comment type="caution">
    <text evidence="1">The sequence shown here is derived from an EMBL/GenBank/DDBJ whole genome shotgun (WGS) entry which is preliminary data.</text>
</comment>
<accession>A0A532UYK7</accession>
<dbReference type="AlphaFoldDB" id="A0A532UYK7"/>
<sequence length="66" mass="7634">MTWQQRNTVGKDRVEELTELYESLGYAVKVDRFTGPETSDETCDSCYGDPSGEYFIIYTKKRSELP</sequence>
<evidence type="ECO:0000313" key="2">
    <source>
        <dbReference type="Proteomes" id="UP000319619"/>
    </source>
</evidence>
<reference evidence="1 2" key="1">
    <citation type="submission" date="2017-06" db="EMBL/GenBank/DDBJ databases">
        <title>Novel microbial phyla capable of carbon fixation and sulfur reduction in deep-sea sediments.</title>
        <authorList>
            <person name="Huang J."/>
            <person name="Baker B."/>
            <person name="Wang Y."/>
        </authorList>
    </citation>
    <scope>NUCLEOTIDE SEQUENCE [LARGE SCALE GENOMIC DNA]</scope>
    <source>
        <strain evidence="1">B3_LCP</strain>
    </source>
</reference>
<organism evidence="1 2">
    <name type="scientific">candidate division LCP-89 bacterium B3_LCP</name>
    <dbReference type="NCBI Taxonomy" id="2012998"/>
    <lineage>
        <taxon>Bacteria</taxon>
        <taxon>Pseudomonadati</taxon>
        <taxon>Bacteria division LCP-89</taxon>
    </lineage>
</organism>
<proteinExistence type="predicted"/>
<name>A0A532UYK7_UNCL8</name>
<protein>
    <submittedName>
        <fullName evidence="1">Uncharacterized protein</fullName>
    </submittedName>
</protein>
<gene>
    <name evidence="1" type="ORF">CEE37_09905</name>
</gene>
<evidence type="ECO:0000313" key="1">
    <source>
        <dbReference type="EMBL" id="TKJ40041.1"/>
    </source>
</evidence>
<dbReference type="Proteomes" id="UP000319619">
    <property type="component" value="Unassembled WGS sequence"/>
</dbReference>
<dbReference type="EMBL" id="NJBN01000006">
    <property type="protein sequence ID" value="TKJ40041.1"/>
    <property type="molecule type" value="Genomic_DNA"/>
</dbReference>